<dbReference type="Proteomes" id="UP001152795">
    <property type="component" value="Unassembled WGS sequence"/>
</dbReference>
<keyword evidence="3" id="KW-1185">Reference proteome</keyword>
<feature type="domain" description="Myosin VII FERM" evidence="1">
    <location>
        <begin position="160"/>
        <end position="253"/>
    </location>
</feature>
<dbReference type="Gene3D" id="1.20.80.10">
    <property type="match status" value="1"/>
</dbReference>
<dbReference type="InterPro" id="IPR011993">
    <property type="entry name" value="PH-like_dom_sf"/>
</dbReference>
<protein>
    <recommendedName>
        <fullName evidence="1">Myosin VII FERM domain-containing protein</fullName>
    </recommendedName>
</protein>
<dbReference type="Pfam" id="PF21998">
    <property type="entry name" value="FERM_C1_MyoVII"/>
    <property type="match status" value="1"/>
</dbReference>
<dbReference type="PANTHER" id="PTHR22692">
    <property type="entry name" value="MYOSIN VII, XV"/>
    <property type="match status" value="1"/>
</dbReference>
<dbReference type="InterPro" id="IPR051567">
    <property type="entry name" value="Unconventional_Myosin_ATPase"/>
</dbReference>
<dbReference type="AlphaFoldDB" id="A0A7D9DIZ8"/>
<evidence type="ECO:0000259" key="1">
    <source>
        <dbReference type="Pfam" id="PF21998"/>
    </source>
</evidence>
<dbReference type="OrthoDB" id="6108017at2759"/>
<accession>A0A7D9DIZ8</accession>
<dbReference type="InterPro" id="IPR014352">
    <property type="entry name" value="FERM/acyl-CoA-bd_prot_sf"/>
</dbReference>
<comment type="caution">
    <text evidence="2">The sequence shown here is derived from an EMBL/GenBank/DDBJ whole genome shotgun (WGS) entry which is preliminary data.</text>
</comment>
<proteinExistence type="predicted"/>
<dbReference type="Gene3D" id="2.30.30.40">
    <property type="entry name" value="SH3 Domains"/>
    <property type="match status" value="1"/>
</dbReference>
<dbReference type="Gene3D" id="2.30.29.30">
    <property type="entry name" value="Pleckstrin-homology domain (PH domain)/Phosphotyrosine-binding domain (PTB)"/>
    <property type="match status" value="1"/>
</dbReference>
<dbReference type="PANTHER" id="PTHR22692:SF33">
    <property type="entry name" value="MYOSIN"/>
    <property type="match status" value="1"/>
</dbReference>
<sequence>MLVIVSGNDHVMDVISSCEQRGRNMQLPDPCRVSFFKEIFSPWHSFAADKVSTELIYNQIIFSIKSGEYKIHEDEILGKIIAVHCYLLYGVNANKKQIENVTRSFHINSIRDSPSKGRHEWAQLVETCFAKKFLQRKRVNRIRAAGEVVHYAKLNLTGQFSRIFPCTSSDSPEAQLSLAINCLHVRLYSGKSSQEWKISFSEMKNVTFEKFKNETMGTVTIHTIYTEAKQIKSVKGEKIHELLNFFLTGLRKRSRYLLAVLDRSQTGINSGRLEISSGDLIVLDKNCNGETIEVTGRGHGTCQRTGLSGDVSGGVYYIIPVIEAPSESLLAALRKSELKRKEQRKDLIDLKPMQVQEDKMSASSGLLPEITRKNTSDEASSRVQGWVESNKEPTIYQTYGGVDNRQIVENSSSEQLHQYKYISNDPPRNQLTEQRNIRHVIDPTINIPKKSYQELQAELYKSKTHVTSTNEDVVNGGPLSLDQEDLGEKDLNQTSTVDQAVPDIVIHSVNTEISEEEVNAETTVVVVHKHVLDVAEDEISVSLEHDIPDYDEAVLTENHEENRSDLQENTHKSAFKDLDWSPERFGFPSFEESNSYKDILFQDITKLIYILTSV</sequence>
<evidence type="ECO:0000313" key="2">
    <source>
        <dbReference type="EMBL" id="CAB3984411.1"/>
    </source>
</evidence>
<gene>
    <name evidence="2" type="ORF">PACLA_8A046925</name>
</gene>
<dbReference type="EMBL" id="CACRXK020000735">
    <property type="protein sequence ID" value="CAB3984411.1"/>
    <property type="molecule type" value="Genomic_DNA"/>
</dbReference>
<organism evidence="2 3">
    <name type="scientific">Paramuricea clavata</name>
    <name type="common">Red gorgonian</name>
    <name type="synonym">Violescent sea-whip</name>
    <dbReference type="NCBI Taxonomy" id="317549"/>
    <lineage>
        <taxon>Eukaryota</taxon>
        <taxon>Metazoa</taxon>
        <taxon>Cnidaria</taxon>
        <taxon>Anthozoa</taxon>
        <taxon>Octocorallia</taxon>
        <taxon>Malacalcyonacea</taxon>
        <taxon>Plexauridae</taxon>
        <taxon>Paramuricea</taxon>
    </lineage>
</organism>
<dbReference type="InterPro" id="IPR041793">
    <property type="entry name" value="MyoVII_FERM_C1"/>
</dbReference>
<reference evidence="2" key="1">
    <citation type="submission" date="2020-04" db="EMBL/GenBank/DDBJ databases">
        <authorList>
            <person name="Alioto T."/>
            <person name="Alioto T."/>
            <person name="Gomez Garrido J."/>
        </authorList>
    </citation>
    <scope>NUCLEOTIDE SEQUENCE</scope>
    <source>
        <strain evidence="2">A484AB</strain>
    </source>
</reference>
<evidence type="ECO:0000313" key="3">
    <source>
        <dbReference type="Proteomes" id="UP001152795"/>
    </source>
</evidence>
<name>A0A7D9DIZ8_PARCT</name>